<feature type="compositionally biased region" description="Polar residues" evidence="1">
    <location>
        <begin position="37"/>
        <end position="56"/>
    </location>
</feature>
<sequence>MTSQLIVSYAKIASKIRKSSPGSTTSERSPLPRRSKTQQLRGSQPPCSYSSESRPVTSPPSASTAPPIYSKAPFSMLAQNTADTAEKMDSDTDGITTTSQTQSVYDTNTNSQFPNRMQSLAAVAAAIRLFHQQQQIAAAVFAQQKYELRWDELHHDPAHWRNASTTVASTLEHAWTIEYLNSVHDVIAFFIYPYV</sequence>
<keyword evidence="3" id="KW-1185">Reference proteome</keyword>
<dbReference type="Proteomes" id="UP001608902">
    <property type="component" value="Unassembled WGS sequence"/>
</dbReference>
<evidence type="ECO:0000256" key="1">
    <source>
        <dbReference type="SAM" id="MobiDB-lite"/>
    </source>
</evidence>
<accession>A0ABD6EYC2</accession>
<organism evidence="2 3">
    <name type="scientific">Gnathostoma spinigerum</name>
    <dbReference type="NCBI Taxonomy" id="75299"/>
    <lineage>
        <taxon>Eukaryota</taxon>
        <taxon>Metazoa</taxon>
        <taxon>Ecdysozoa</taxon>
        <taxon>Nematoda</taxon>
        <taxon>Chromadorea</taxon>
        <taxon>Rhabditida</taxon>
        <taxon>Spirurina</taxon>
        <taxon>Gnathostomatomorpha</taxon>
        <taxon>Gnathostomatoidea</taxon>
        <taxon>Gnathostomatidae</taxon>
        <taxon>Gnathostoma</taxon>
    </lineage>
</organism>
<reference evidence="2 3" key="1">
    <citation type="submission" date="2024-08" db="EMBL/GenBank/DDBJ databases">
        <title>Gnathostoma spinigerum genome.</title>
        <authorList>
            <person name="Gonzalez-Bertolin B."/>
            <person name="Monzon S."/>
            <person name="Zaballos A."/>
            <person name="Jimenez P."/>
            <person name="Dekumyoy P."/>
            <person name="Varona S."/>
            <person name="Cuesta I."/>
            <person name="Sumanam S."/>
            <person name="Adisakwattana P."/>
            <person name="Gasser R.B."/>
            <person name="Hernandez-Gonzalez A."/>
            <person name="Young N.D."/>
            <person name="Perteguer M.J."/>
        </authorList>
    </citation>
    <scope>NUCLEOTIDE SEQUENCE [LARGE SCALE GENOMIC DNA]</scope>
    <source>
        <strain evidence="2">AL3</strain>
        <tissue evidence="2">Liver</tissue>
    </source>
</reference>
<dbReference type="EMBL" id="JBGFUD010023532">
    <property type="protein sequence ID" value="MFH4984921.1"/>
    <property type="molecule type" value="Genomic_DNA"/>
</dbReference>
<feature type="region of interest" description="Disordered" evidence="1">
    <location>
        <begin position="12"/>
        <end position="69"/>
    </location>
</feature>
<gene>
    <name evidence="2" type="ORF">AB6A40_011630</name>
</gene>
<proteinExistence type="predicted"/>
<comment type="caution">
    <text evidence="2">The sequence shown here is derived from an EMBL/GenBank/DDBJ whole genome shotgun (WGS) entry which is preliminary data.</text>
</comment>
<evidence type="ECO:0000313" key="3">
    <source>
        <dbReference type="Proteomes" id="UP001608902"/>
    </source>
</evidence>
<protein>
    <submittedName>
        <fullName evidence="2">Uncharacterized protein</fullName>
    </submittedName>
</protein>
<dbReference type="AlphaFoldDB" id="A0ABD6EYC2"/>
<evidence type="ECO:0000313" key="2">
    <source>
        <dbReference type="EMBL" id="MFH4984921.1"/>
    </source>
</evidence>
<name>A0ABD6EYC2_9BILA</name>